<comment type="caution">
    <text evidence="1">The sequence shown here is derived from an EMBL/GenBank/DDBJ whole genome shotgun (WGS) entry which is preliminary data.</text>
</comment>
<proteinExistence type="predicted"/>
<sequence length="160" mass="18168">MVLAPFKPLARLEGKTEEKQLFESCPIKVRTPQISFLWPARGLPTKQSVTLELYTANLVLKSKHYNPSHRGGIIWISSPYGRSNSHINRWATCPSRPNGVSAYESIKPSMNGVTSEDLLPEVPHQCGKLSRNHSRICGAWHLRLPEWPQRVIIGNEWFTI</sequence>
<accession>A0ABQ5IFY5</accession>
<keyword evidence="2" id="KW-1185">Reference proteome</keyword>
<organism evidence="1 2">
    <name type="scientific">Tanacetum coccineum</name>
    <dbReference type="NCBI Taxonomy" id="301880"/>
    <lineage>
        <taxon>Eukaryota</taxon>
        <taxon>Viridiplantae</taxon>
        <taxon>Streptophyta</taxon>
        <taxon>Embryophyta</taxon>
        <taxon>Tracheophyta</taxon>
        <taxon>Spermatophyta</taxon>
        <taxon>Magnoliopsida</taxon>
        <taxon>eudicotyledons</taxon>
        <taxon>Gunneridae</taxon>
        <taxon>Pentapetalae</taxon>
        <taxon>asterids</taxon>
        <taxon>campanulids</taxon>
        <taxon>Asterales</taxon>
        <taxon>Asteraceae</taxon>
        <taxon>Asteroideae</taxon>
        <taxon>Anthemideae</taxon>
        <taxon>Anthemidinae</taxon>
        <taxon>Tanacetum</taxon>
    </lineage>
</organism>
<reference evidence="1" key="2">
    <citation type="submission" date="2022-01" db="EMBL/GenBank/DDBJ databases">
        <authorList>
            <person name="Yamashiro T."/>
            <person name="Shiraishi A."/>
            <person name="Satake H."/>
            <person name="Nakayama K."/>
        </authorList>
    </citation>
    <scope>NUCLEOTIDE SEQUENCE</scope>
</reference>
<reference evidence="1" key="1">
    <citation type="journal article" date="2022" name="Int. J. Mol. Sci.">
        <title>Draft Genome of Tanacetum Coccineum: Genomic Comparison of Closely Related Tanacetum-Family Plants.</title>
        <authorList>
            <person name="Yamashiro T."/>
            <person name="Shiraishi A."/>
            <person name="Nakayama K."/>
            <person name="Satake H."/>
        </authorList>
    </citation>
    <scope>NUCLEOTIDE SEQUENCE</scope>
</reference>
<evidence type="ECO:0000313" key="1">
    <source>
        <dbReference type="EMBL" id="GJT98227.1"/>
    </source>
</evidence>
<dbReference type="EMBL" id="BQNB010020655">
    <property type="protein sequence ID" value="GJT98227.1"/>
    <property type="molecule type" value="Genomic_DNA"/>
</dbReference>
<protein>
    <submittedName>
        <fullName evidence="1">Uncharacterized protein</fullName>
    </submittedName>
</protein>
<name>A0ABQ5IFY5_9ASTR</name>
<gene>
    <name evidence="1" type="ORF">Tco_1093745</name>
</gene>
<evidence type="ECO:0000313" key="2">
    <source>
        <dbReference type="Proteomes" id="UP001151760"/>
    </source>
</evidence>
<dbReference type="Proteomes" id="UP001151760">
    <property type="component" value="Unassembled WGS sequence"/>
</dbReference>